<proteinExistence type="predicted"/>
<dbReference type="EMBL" id="FOHA01000001">
    <property type="protein sequence ID" value="SER51311.1"/>
    <property type="molecule type" value="Genomic_DNA"/>
</dbReference>
<evidence type="ECO:0000256" key="1">
    <source>
        <dbReference type="SAM" id="MobiDB-lite"/>
    </source>
</evidence>
<organism evidence="2 3">
    <name type="scientific">Isobaculum melis</name>
    <dbReference type="NCBI Taxonomy" id="142588"/>
    <lineage>
        <taxon>Bacteria</taxon>
        <taxon>Bacillati</taxon>
        <taxon>Bacillota</taxon>
        <taxon>Bacilli</taxon>
        <taxon>Lactobacillales</taxon>
        <taxon>Carnobacteriaceae</taxon>
        <taxon>Isobaculum</taxon>
    </lineage>
</organism>
<reference evidence="2 3" key="1">
    <citation type="submission" date="2016-10" db="EMBL/GenBank/DDBJ databases">
        <authorList>
            <person name="de Groot N.N."/>
        </authorList>
    </citation>
    <scope>NUCLEOTIDE SEQUENCE [LARGE SCALE GENOMIC DNA]</scope>
    <source>
        <strain evidence="2 3">DSM 13760</strain>
    </source>
</reference>
<sequence>MKKIVVAVAGIITLAVITIGLSFIFHTNDAYKIKSAGYTYDADGKVVEFTKEATYNSAWLSKQKVIMDQSKKKPIDLARVLFLENEVLRFLGKSVVVKSESELIELPKYVNLKEENETQKVTDERDEVIAQLPKGTVVKLAEGRYIIFDDAQLKNNDGLTKQLAPQTIVSIDSNKKIRLMSEQESEELAGDDLYITMDNNPYQFYLQEELFVSTDESKQNIDVRSIKIDMDDQAEGRALKEEAAKKEAESTNHSEQDKQQEKDSSHSAKQAEENEASSNNESNAGTQNGGTGSGNGISSNAPKDETDEADSRNPANQEDMDQVNDIIAKINEVDHQNQFRIPIVDVTLAVKGKVATGDVKIIDASTRLKKLEVVLINRTTNTTIETKVLNATAEQDTFKFDQLEYGNTYQVVIQGSYLSAKDQEQETTFYRQTFKATPVQFDKKVIETGADYLVLEIVPVELFGTIEKFELTYQKNHSEETEKGTKAVDVAALMQGNPVQVRIDGLASNTEYLIEMNDLIVDGKNVTDSKWYLLATTAKKIPTIQGLELAYKDGIGEFSVTPIDLLDQDDTITSVTYKAYLQSDYELNGEAAQVWASTVVGSNQKNTVVKVSRTADMQEGAYLFVAYLTGNQGEGDFMIQSPPSNAVTIGMKTKPEVSFELNQADQDALHLNYEIYDESGVLRYDEFTHPEMRIYQSDAAGTVHEDQQPIDIIHLYRQAELPEKLSFTELEEETWYVVQLYASYDLDNGTGVQKNVRITDRNYQAFKTDKVKTVEANFVQNIEETDLESVTFNLNFTTKENAAKIKSATMQILNEKGHMIQTISLEDDLISLIEATGKDYQIQQLAINQAYTIQIVDAVDSGGNEVPITGELNFKTKRRAPEADAVLLNYVSTNSVADLEGLAGDRVTNTPMTDIDDAIKSIRYDIFKKNAEDYSIMVQEVTETSAFPKWVKFNLLSPDLGRGYTYQIKALVTWDDNYNEHTIQLESDYQDIKKQGPEIQYQFISRDETQLRLKVMVSDPENTAVAGTLKLTTTDFEVNLVNGTNDISIPTTNATDLLIEAKGDYRLIENEVPISETFMQKKVKGLLQQNPGMTGAIDLDLVRRQISVATTGGANQAELVAIQHTLLDTATQTAISEWHTNGATLFGNTGIPIPVDGKIWFNHQYNLALNVTMKHLENKIDYEHFNGQYYLNTETGYVISGATGKIGISAQQNQAVVFELTNGSVSSNGDITGIKLKNALTGKYFAMRSGLLVDNGNQPTIVDLKRQLNGSYLVKIGTGYADFTTATVTTSESLATQIDIYSIASTEQLGFLQSSVDIPELKAPVIKIDKIEVFDARVAIDLVGKDDDETLIKVVNQKQLFANVYKASDSEPRTPIVSMPISNISEKKLNLVDLAPDVDYILKIEGQHDVLDGTGVVAAVYDEATFQTEKSLPVIHSAVYKWDVKARLVNGTVDFLDVSQVLSDMTYVFYEKDEDTSKIDFKNPNLVEAEAILAAKPKVTSYQYLNPSPLNPSDKTPKFNMYGPDGKQLYVALPAGKEYIIAAYMNANIKGTQKVFLGNVATVKMVSPRNPNIKLKFKEKDKKWVEYEFSYNDLDGYLVGGDNKQFTYKIIETATNKVAYQGNFVGGRTASWTYKDLQEVLKPGTGYKFVVEYQFDDLNGVGVRTGSIEDNFTTDDQYLDYARLILDSANQEVVMSLRDLTENNAKIKGIQVVLYEVINRGTKDEKYEAIGTPQTISVPSSYPANLTNIKFNVAGYKNKYVIGKMFITYDTKSEKGRVDELVSNEQYLITKSSRSATVLFSTVEPTIDTLNVVIDGANLDQNATYHMALTDDQDQIMDQKEVTGKELNQEMTLSMNPVPSYTLTISDELDQVVGQYTGNNEMNLVKAHIQEKRVQLSSFSSEANDEELLVKVSPKKLTLWQNVQTWFGKEFSEEYSITKGQLRAGFEITKQHEDDVLEIHEKKSGKPVGIIEMEMSQ</sequence>
<protein>
    <recommendedName>
        <fullName evidence="4">ATP phosphoribosyltransferase regulatory subunit</fullName>
    </recommendedName>
</protein>
<dbReference type="STRING" id="142588.SAMN04488559_101117"/>
<feature type="compositionally biased region" description="Low complexity" evidence="1">
    <location>
        <begin position="276"/>
        <end position="286"/>
    </location>
</feature>
<feature type="compositionally biased region" description="Basic and acidic residues" evidence="1">
    <location>
        <begin position="237"/>
        <end position="272"/>
    </location>
</feature>
<evidence type="ECO:0000313" key="3">
    <source>
        <dbReference type="Proteomes" id="UP000198948"/>
    </source>
</evidence>
<dbReference type="OrthoDB" id="2364884at2"/>
<evidence type="ECO:0000313" key="2">
    <source>
        <dbReference type="EMBL" id="SER51311.1"/>
    </source>
</evidence>
<gene>
    <name evidence="2" type="ORF">SAMN04488559_101117</name>
</gene>
<name>A0A1H9PSX3_9LACT</name>
<feature type="region of interest" description="Disordered" evidence="1">
    <location>
        <begin position="237"/>
        <end position="320"/>
    </location>
</feature>
<evidence type="ECO:0008006" key="4">
    <source>
        <dbReference type="Google" id="ProtNLM"/>
    </source>
</evidence>
<accession>A0A1H9PSX3</accession>
<keyword evidence="3" id="KW-1185">Reference proteome</keyword>
<dbReference type="Proteomes" id="UP000198948">
    <property type="component" value="Unassembled WGS sequence"/>
</dbReference>
<dbReference type="RefSeq" id="WP_092649273.1">
    <property type="nucleotide sequence ID" value="NZ_FOHA01000001.1"/>
</dbReference>